<evidence type="ECO:0000313" key="1">
    <source>
        <dbReference type="EMBL" id="KAF6314739.1"/>
    </source>
</evidence>
<sequence length="207" mass="22231">MEERGWGRGQQQTALHHCSALKAGGQRWPSLPEASCLESGEEAHWLQPGLRPGDGTRAAMKAPPGFPGTAVLPAVTVHPKPVSSHAGCRGARRAVGAEPKSYGLAHQGWQCPCPCCWARPTEPSSQHQLRARRCQTGKRGRQGSSVGTGAEKLMGAWQRLLLQAVPQGQCLLLQAVSQGQCLLLQVVPQGQYFRACPLELAHAEPEE</sequence>
<evidence type="ECO:0000313" key="2">
    <source>
        <dbReference type="Proteomes" id="UP000527355"/>
    </source>
</evidence>
<dbReference type="AlphaFoldDB" id="A0A7J7UPB1"/>
<gene>
    <name evidence="1" type="ORF">mMyoMyo1_008542</name>
</gene>
<reference evidence="1 2" key="1">
    <citation type="journal article" date="2020" name="Nature">
        <title>Six reference-quality genomes reveal evolution of bat adaptations.</title>
        <authorList>
            <person name="Jebb D."/>
            <person name="Huang Z."/>
            <person name="Pippel M."/>
            <person name="Hughes G.M."/>
            <person name="Lavrichenko K."/>
            <person name="Devanna P."/>
            <person name="Winkler S."/>
            <person name="Jermiin L.S."/>
            <person name="Skirmuntt E.C."/>
            <person name="Katzourakis A."/>
            <person name="Burkitt-Gray L."/>
            <person name="Ray D.A."/>
            <person name="Sullivan K.A.M."/>
            <person name="Roscito J.G."/>
            <person name="Kirilenko B.M."/>
            <person name="Davalos L.M."/>
            <person name="Corthals A.P."/>
            <person name="Power M.L."/>
            <person name="Jones G."/>
            <person name="Ransome R.D."/>
            <person name="Dechmann D.K.N."/>
            <person name="Locatelli A.G."/>
            <person name="Puechmaille S.J."/>
            <person name="Fedrigo O."/>
            <person name="Jarvis E.D."/>
            <person name="Hiller M."/>
            <person name="Vernes S.C."/>
            <person name="Myers E.W."/>
            <person name="Teeling E.C."/>
        </authorList>
    </citation>
    <scope>NUCLEOTIDE SEQUENCE [LARGE SCALE GENOMIC DNA]</scope>
    <source>
        <strain evidence="1">MMyoMyo1</strain>
        <tissue evidence="1">Flight muscle</tissue>
    </source>
</reference>
<accession>A0A7J7UPB1</accession>
<proteinExistence type="predicted"/>
<comment type="caution">
    <text evidence="1">The sequence shown here is derived from an EMBL/GenBank/DDBJ whole genome shotgun (WGS) entry which is preliminary data.</text>
</comment>
<dbReference type="Proteomes" id="UP000527355">
    <property type="component" value="Unassembled WGS sequence"/>
</dbReference>
<organism evidence="1 2">
    <name type="scientific">Myotis myotis</name>
    <name type="common">Greater mouse-eared bat</name>
    <name type="synonym">Vespertilio myotis</name>
    <dbReference type="NCBI Taxonomy" id="51298"/>
    <lineage>
        <taxon>Eukaryota</taxon>
        <taxon>Metazoa</taxon>
        <taxon>Chordata</taxon>
        <taxon>Craniata</taxon>
        <taxon>Vertebrata</taxon>
        <taxon>Euteleostomi</taxon>
        <taxon>Mammalia</taxon>
        <taxon>Eutheria</taxon>
        <taxon>Laurasiatheria</taxon>
        <taxon>Chiroptera</taxon>
        <taxon>Yangochiroptera</taxon>
        <taxon>Vespertilionidae</taxon>
        <taxon>Myotis</taxon>
    </lineage>
</organism>
<keyword evidence="2" id="KW-1185">Reference proteome</keyword>
<protein>
    <submittedName>
        <fullName evidence="1">Uncharacterized protein</fullName>
    </submittedName>
</protein>
<name>A0A7J7UPB1_MYOMY</name>
<dbReference type="EMBL" id="JABWUV010000012">
    <property type="protein sequence ID" value="KAF6314739.1"/>
    <property type="molecule type" value="Genomic_DNA"/>
</dbReference>